<evidence type="ECO:0000259" key="2">
    <source>
        <dbReference type="Pfam" id="PF24880"/>
    </source>
</evidence>
<dbReference type="EMBL" id="DXFW01000022">
    <property type="protein sequence ID" value="HIX06032.1"/>
    <property type="molecule type" value="Genomic_DNA"/>
</dbReference>
<dbReference type="Pfam" id="PF21832">
    <property type="entry name" value="DUF6892"/>
    <property type="match status" value="1"/>
</dbReference>
<gene>
    <name evidence="3" type="ORF">H9865_08035</name>
</gene>
<evidence type="ECO:0000313" key="3">
    <source>
        <dbReference type="EMBL" id="HIX06032.1"/>
    </source>
</evidence>
<feature type="non-terminal residue" evidence="3">
    <location>
        <position position="1"/>
    </location>
</feature>
<dbReference type="Proteomes" id="UP000824193">
    <property type="component" value="Unassembled WGS sequence"/>
</dbReference>
<evidence type="ECO:0000259" key="1">
    <source>
        <dbReference type="Pfam" id="PF21832"/>
    </source>
</evidence>
<dbReference type="SUPFAM" id="SSF101898">
    <property type="entry name" value="NHL repeat"/>
    <property type="match status" value="1"/>
</dbReference>
<organism evidence="3 4">
    <name type="scientific">Candidatus Allofournierella pullicola</name>
    <dbReference type="NCBI Taxonomy" id="2838596"/>
    <lineage>
        <taxon>Bacteria</taxon>
        <taxon>Bacillati</taxon>
        <taxon>Bacillota</taxon>
        <taxon>Clostridia</taxon>
        <taxon>Eubacteriales</taxon>
        <taxon>Oscillospiraceae</taxon>
        <taxon>Allofournierella</taxon>
    </lineage>
</organism>
<sequence>ALIPEEQRSEWERYCKKQGQSCHLMKQQGRKWGDHAKEQDPGKQMPCEEYILQDEYDYFFNSLAGDFAAGEWKNRDAEEWKNGCVADLRCRPPKVIRAHSLPHLGCLTYSAENELYAASRAAGSGIIGRALLSKDPATLNWAEPSPIGYDGPPRTLCWADYSLWVGDPTNATRIELTDRGTCQDVKNWTLPEDGWSTKYHCGIVADGLGRVYFSNEWYKGQIYRWEKGKVTKHAFSLNGYDHLSEAVPVPGTGRITMIHAISGKGRVEECLLELDMDTGRCRIAPLPGMGEGLKLRRFTGDWLLVQGNGEILSDDFAQLINSNTREVLRIRPGMFGGEKMQHIGILTDGTVVIVTRRDGVGPVFRYPTDFWGFLRSANKPKKLEWREYKEVYPDLPVFLPPRATERKIVLKKDSLTILGSVFTPPFTLPQLAEKLGPARIALQNGTRKSPLTGRETPYTQALALWDELGLQGWLDEDEQTIKTLGVRVAAQGEYAVRQPFDGAVWIGSKDYREASWKDFGGVAHTLQFGGFTVYTRLPGPVPEERSAQRAKLEALSAMVQISWKEPENKAAKAQKYKLPKPTESVLHFDTFNFKLAVMEVLMYEKGLLAPKLDAHGFAREYRRRKIDLDAEGYEPIPEIRKWLEQYPIPARLAPEVTEIEMDGGGEIYTQLCPFWDGEDGAFDLNTITEAELRQFPSLKHMTLLSSRPEQVLPVLERCGIQVDLL</sequence>
<reference evidence="3" key="2">
    <citation type="submission" date="2021-04" db="EMBL/GenBank/DDBJ databases">
        <authorList>
            <person name="Gilroy R."/>
        </authorList>
    </citation>
    <scope>NUCLEOTIDE SEQUENCE</scope>
    <source>
        <strain evidence="3">2239</strain>
    </source>
</reference>
<name>A0A9D1V4L7_9FIRM</name>
<feature type="domain" description="DUF6892" evidence="1">
    <location>
        <begin position="586"/>
        <end position="722"/>
    </location>
</feature>
<protein>
    <submittedName>
        <fullName evidence="3">Uncharacterized protein</fullName>
    </submittedName>
</protein>
<dbReference type="InterPro" id="IPR056640">
    <property type="entry name" value="DUF7738"/>
</dbReference>
<accession>A0A9D1V4L7</accession>
<dbReference type="Pfam" id="PF24880">
    <property type="entry name" value="DUF7738"/>
    <property type="match status" value="1"/>
</dbReference>
<comment type="caution">
    <text evidence="3">The sequence shown here is derived from an EMBL/GenBank/DDBJ whole genome shotgun (WGS) entry which is preliminary data.</text>
</comment>
<feature type="domain" description="DUF7738" evidence="2">
    <location>
        <begin position="408"/>
        <end position="517"/>
    </location>
</feature>
<dbReference type="AlphaFoldDB" id="A0A9D1V4L7"/>
<evidence type="ECO:0000313" key="4">
    <source>
        <dbReference type="Proteomes" id="UP000824193"/>
    </source>
</evidence>
<proteinExistence type="predicted"/>
<dbReference type="InterPro" id="IPR054187">
    <property type="entry name" value="DUF6892"/>
</dbReference>
<reference evidence="3" key="1">
    <citation type="journal article" date="2021" name="PeerJ">
        <title>Extensive microbial diversity within the chicken gut microbiome revealed by metagenomics and culture.</title>
        <authorList>
            <person name="Gilroy R."/>
            <person name="Ravi A."/>
            <person name="Getino M."/>
            <person name="Pursley I."/>
            <person name="Horton D.L."/>
            <person name="Alikhan N.F."/>
            <person name="Baker D."/>
            <person name="Gharbi K."/>
            <person name="Hall N."/>
            <person name="Watson M."/>
            <person name="Adriaenssens E.M."/>
            <person name="Foster-Nyarko E."/>
            <person name="Jarju S."/>
            <person name="Secka A."/>
            <person name="Antonio M."/>
            <person name="Oren A."/>
            <person name="Chaudhuri R.R."/>
            <person name="La Ragione R."/>
            <person name="Hildebrand F."/>
            <person name="Pallen M.J."/>
        </authorList>
    </citation>
    <scope>NUCLEOTIDE SEQUENCE</scope>
    <source>
        <strain evidence="3">2239</strain>
    </source>
</reference>